<proteinExistence type="predicted"/>
<evidence type="ECO:0000256" key="1">
    <source>
        <dbReference type="SAM" id="MobiDB-lite"/>
    </source>
</evidence>
<keyword evidence="3" id="KW-0489">Methyltransferase</keyword>
<dbReference type="GO" id="GO:0032259">
    <property type="term" value="P:methylation"/>
    <property type="evidence" value="ECO:0007669"/>
    <property type="project" value="UniProtKB-KW"/>
</dbReference>
<gene>
    <name evidence="3" type="ORF">HHUSO_G15961</name>
</gene>
<feature type="chain" id="PRO_5047286699" evidence="2">
    <location>
        <begin position="20"/>
        <end position="286"/>
    </location>
</feature>
<keyword evidence="4" id="KW-1185">Reference proteome</keyword>
<keyword evidence="3" id="KW-0808">Transferase</keyword>
<feature type="compositionally biased region" description="Basic and acidic residues" evidence="1">
    <location>
        <begin position="43"/>
        <end position="53"/>
    </location>
</feature>
<evidence type="ECO:0000313" key="3">
    <source>
        <dbReference type="EMBL" id="KAK6482855.1"/>
    </source>
</evidence>
<dbReference type="Proteomes" id="UP001369086">
    <property type="component" value="Unassembled WGS sequence"/>
</dbReference>
<organism evidence="3 4">
    <name type="scientific">Huso huso</name>
    <name type="common">Beluga</name>
    <name type="synonym">Acipenser huso</name>
    <dbReference type="NCBI Taxonomy" id="61971"/>
    <lineage>
        <taxon>Eukaryota</taxon>
        <taxon>Metazoa</taxon>
        <taxon>Chordata</taxon>
        <taxon>Craniata</taxon>
        <taxon>Vertebrata</taxon>
        <taxon>Euteleostomi</taxon>
        <taxon>Actinopterygii</taxon>
        <taxon>Chondrostei</taxon>
        <taxon>Acipenseriformes</taxon>
        <taxon>Acipenseridae</taxon>
        <taxon>Huso</taxon>
    </lineage>
</organism>
<dbReference type="GO" id="GO:0008168">
    <property type="term" value="F:methyltransferase activity"/>
    <property type="evidence" value="ECO:0007669"/>
    <property type="project" value="UniProtKB-KW"/>
</dbReference>
<evidence type="ECO:0000256" key="2">
    <source>
        <dbReference type="SAM" id="SignalP"/>
    </source>
</evidence>
<feature type="region of interest" description="Disordered" evidence="1">
    <location>
        <begin position="41"/>
        <end position="143"/>
    </location>
</feature>
<feature type="signal peptide" evidence="2">
    <location>
        <begin position="1"/>
        <end position="19"/>
    </location>
</feature>
<dbReference type="EMBL" id="JAHFZB010000013">
    <property type="protein sequence ID" value="KAK6482855.1"/>
    <property type="molecule type" value="Genomic_DNA"/>
</dbReference>
<name>A0ABR0ZDH0_HUSHU</name>
<comment type="caution">
    <text evidence="3">The sequence shown here is derived from an EMBL/GenBank/DDBJ whole genome shotgun (WGS) entry which is preliminary data.</text>
</comment>
<feature type="compositionally biased region" description="Basic and acidic residues" evidence="1">
    <location>
        <begin position="103"/>
        <end position="115"/>
    </location>
</feature>
<evidence type="ECO:0000313" key="4">
    <source>
        <dbReference type="Proteomes" id="UP001369086"/>
    </source>
</evidence>
<keyword evidence="2" id="KW-0732">Signal</keyword>
<reference evidence="3 4" key="1">
    <citation type="submission" date="2021-05" db="EMBL/GenBank/DDBJ databases">
        <authorList>
            <person name="Zahm M."/>
            <person name="Klopp C."/>
            <person name="Cabau C."/>
            <person name="Kuhl H."/>
            <person name="Suciu R."/>
            <person name="Ciorpac M."/>
            <person name="Holostenco D."/>
            <person name="Gessner J."/>
            <person name="Wuertz S."/>
            <person name="Hohne C."/>
            <person name="Stock M."/>
            <person name="Gislard M."/>
            <person name="Lluch J."/>
            <person name="Milhes M."/>
            <person name="Lampietro C."/>
            <person name="Lopez Roques C."/>
            <person name="Donnadieu C."/>
            <person name="Du K."/>
            <person name="Schartl M."/>
            <person name="Guiguen Y."/>
        </authorList>
    </citation>
    <scope>NUCLEOTIDE SEQUENCE [LARGE SCALE GENOMIC DNA]</scope>
    <source>
        <strain evidence="3">Hh-F2</strain>
        <tissue evidence="3">Blood</tissue>
    </source>
</reference>
<protein>
    <submittedName>
        <fullName evidence="3">Methyltransferase PMT26</fullName>
    </submittedName>
</protein>
<accession>A0ABR0ZDH0</accession>
<feature type="compositionally biased region" description="Acidic residues" evidence="1">
    <location>
        <begin position="69"/>
        <end position="86"/>
    </location>
</feature>
<sequence>MKTFLLLTSLLAVVLVSQAAEVKLTLDDSLGKALLDLASGGQQKREEEGDDNQHASLDLSDTNEKREMDESDFLEEEGELDGLVDDLEQKREMGFADDADESQGEKRELEGDDNQHASLDVSDTNEKREMEAEDVKDESVDWTNENYQAQKREIDESDFLGESGELDGLVDDLEQKREMGFADDADESQGEKRELAGSENKGLQGKRWLGCRHDSRTLTCYHSHSCHHYRYRHCTRHPSPRCSKHVHLRCLIVKRHCVRLRRCHYHHYYNHRSCLSCTVHRWWKNM</sequence>